<reference evidence="3 4" key="1">
    <citation type="journal article" date="2014" name="Genome Announc.">
        <title>Complete Genome Sequence of Hyphomicrobium nitrativorans Strain NL23, a Denitrifying Bacterium Isolated from Biofilm of a Methanol-Fed Denitrification System Treating Seawater at the Montreal Biodome.</title>
        <authorList>
            <person name="Martineau C."/>
            <person name="Villeneuve C."/>
            <person name="Mauffrey F."/>
            <person name="Villemur R."/>
        </authorList>
    </citation>
    <scope>NUCLEOTIDE SEQUENCE [LARGE SCALE GENOMIC DNA]</scope>
    <source>
        <strain evidence="3">NL23</strain>
    </source>
</reference>
<dbReference type="InterPro" id="IPR051267">
    <property type="entry name" value="STEAP_metalloreductase"/>
</dbReference>
<dbReference type="AlphaFoldDB" id="V5SB15"/>
<evidence type="ECO:0000256" key="1">
    <source>
        <dbReference type="ARBA" id="ARBA00023002"/>
    </source>
</evidence>
<dbReference type="InterPro" id="IPR006311">
    <property type="entry name" value="TAT_signal"/>
</dbReference>
<keyword evidence="1" id="KW-0560">Oxidoreductase</keyword>
<gene>
    <name evidence="3" type="ORF">W911_05825</name>
</gene>
<evidence type="ECO:0000313" key="4">
    <source>
        <dbReference type="Proteomes" id="UP000018542"/>
    </source>
</evidence>
<dbReference type="PANTHER" id="PTHR14239">
    <property type="entry name" value="DUDULIN-RELATED"/>
    <property type="match status" value="1"/>
</dbReference>
<dbReference type="InterPro" id="IPR036291">
    <property type="entry name" value="NAD(P)-bd_dom_sf"/>
</dbReference>
<dbReference type="OrthoDB" id="7557417at2"/>
<keyword evidence="4" id="KW-1185">Reference proteome</keyword>
<feature type="domain" description="Pyrroline-5-carboxylate reductase catalytic N-terminal" evidence="2">
    <location>
        <begin position="42"/>
        <end position="133"/>
    </location>
</feature>
<dbReference type="Proteomes" id="UP000018542">
    <property type="component" value="Chromosome"/>
</dbReference>
<proteinExistence type="predicted"/>
<evidence type="ECO:0000313" key="3">
    <source>
        <dbReference type="EMBL" id="AHB48026.1"/>
    </source>
</evidence>
<dbReference type="PATRIC" id="fig|1029756.8.peg.1224"/>
<dbReference type="InterPro" id="IPR028939">
    <property type="entry name" value="P5C_Rdtase_cat_N"/>
</dbReference>
<dbReference type="KEGG" id="hni:W911_05825"/>
<organism evidence="3 4">
    <name type="scientific">Hyphomicrobium nitrativorans NL23</name>
    <dbReference type="NCBI Taxonomy" id="1029756"/>
    <lineage>
        <taxon>Bacteria</taxon>
        <taxon>Pseudomonadati</taxon>
        <taxon>Pseudomonadota</taxon>
        <taxon>Alphaproteobacteria</taxon>
        <taxon>Hyphomicrobiales</taxon>
        <taxon>Hyphomicrobiaceae</taxon>
        <taxon>Hyphomicrobium</taxon>
    </lineage>
</organism>
<dbReference type="HOGENOM" id="CLU_076368_0_1_5"/>
<evidence type="ECO:0000259" key="2">
    <source>
        <dbReference type="Pfam" id="PF03807"/>
    </source>
</evidence>
<dbReference type="Gene3D" id="3.40.50.720">
    <property type="entry name" value="NAD(P)-binding Rossmann-like Domain"/>
    <property type="match status" value="1"/>
</dbReference>
<protein>
    <submittedName>
        <fullName evidence="3">NADP oxidoreductase</fullName>
    </submittedName>
</protein>
<accession>V5SB15</accession>
<dbReference type="Pfam" id="PF03807">
    <property type="entry name" value="F420_oxidored"/>
    <property type="match status" value="1"/>
</dbReference>
<dbReference type="PANTHER" id="PTHR14239:SF10">
    <property type="entry name" value="REDUCTASE"/>
    <property type="match status" value="1"/>
</dbReference>
<sequence length="249" mass="25981">MTSNIYSTSRRQILTLAAASGIAIGTSALFGASPTRANERFKIGTIGSGNLGGAIGALWVKAGHEVMFSSRNPENLKPLIEQLGPLAHAGTVEEAIRFGEDAVLLAIPYQSYPEAGKAYAEALKGKVVLDAGNANRSTLFEEAKQNGIGMTSAKYFPGARIVRAFNAANHRIFTSNANRPAPRMAVPIAGDDANAIEVAKKLVDAAGFDPLVVGGLKDADKFAMGTDGFGHVLSADELTEKLGIAAPAR</sequence>
<dbReference type="EMBL" id="CP006912">
    <property type="protein sequence ID" value="AHB48026.1"/>
    <property type="molecule type" value="Genomic_DNA"/>
</dbReference>
<name>V5SB15_9HYPH</name>
<dbReference type="GO" id="GO:0016491">
    <property type="term" value="F:oxidoreductase activity"/>
    <property type="evidence" value="ECO:0007669"/>
    <property type="project" value="UniProtKB-KW"/>
</dbReference>
<dbReference type="PROSITE" id="PS51318">
    <property type="entry name" value="TAT"/>
    <property type="match status" value="1"/>
</dbReference>
<dbReference type="SUPFAM" id="SSF51735">
    <property type="entry name" value="NAD(P)-binding Rossmann-fold domains"/>
    <property type="match status" value="1"/>
</dbReference>